<dbReference type="GO" id="GO:0008932">
    <property type="term" value="F:lytic endotransglycosylase activity"/>
    <property type="evidence" value="ECO:0007669"/>
    <property type="project" value="TreeGrafter"/>
</dbReference>
<protein>
    <submittedName>
        <fullName evidence="2">Peptidoglycan-binding protein</fullName>
    </submittedName>
</protein>
<dbReference type="CDD" id="cd00118">
    <property type="entry name" value="LysM"/>
    <property type="match status" value="4"/>
</dbReference>
<dbReference type="InterPro" id="IPR018392">
    <property type="entry name" value="LysM"/>
</dbReference>
<dbReference type="SUPFAM" id="SSF54106">
    <property type="entry name" value="LysM domain"/>
    <property type="match status" value="4"/>
</dbReference>
<dbReference type="InterPro" id="IPR036779">
    <property type="entry name" value="LysM_dom_sf"/>
</dbReference>
<evidence type="ECO:0000259" key="1">
    <source>
        <dbReference type="PROSITE" id="PS51782"/>
    </source>
</evidence>
<feature type="domain" description="LysM" evidence="1">
    <location>
        <begin position="154"/>
        <end position="197"/>
    </location>
</feature>
<dbReference type="PANTHER" id="PTHR33734">
    <property type="entry name" value="LYSM DOMAIN-CONTAINING GPI-ANCHORED PROTEIN 2"/>
    <property type="match status" value="1"/>
</dbReference>
<feature type="domain" description="LysM" evidence="1">
    <location>
        <begin position="88"/>
        <end position="132"/>
    </location>
</feature>
<organism evidence="2 3">
    <name type="scientific">Flavobacterium aquariorum</name>
    <dbReference type="NCBI Taxonomy" id="2217670"/>
    <lineage>
        <taxon>Bacteria</taxon>
        <taxon>Pseudomonadati</taxon>
        <taxon>Bacteroidota</taxon>
        <taxon>Flavobacteriia</taxon>
        <taxon>Flavobacteriales</taxon>
        <taxon>Flavobacteriaceae</taxon>
        <taxon>Flavobacterium</taxon>
    </lineage>
</organism>
<gene>
    <name evidence="2" type="ORF">DOS84_06630</name>
</gene>
<evidence type="ECO:0000313" key="3">
    <source>
        <dbReference type="Proteomes" id="UP000249177"/>
    </source>
</evidence>
<feature type="domain" description="LysM" evidence="1">
    <location>
        <begin position="25"/>
        <end position="68"/>
    </location>
</feature>
<dbReference type="OrthoDB" id="2149800at2"/>
<proteinExistence type="predicted"/>
<dbReference type="SUPFAM" id="SSF53822">
    <property type="entry name" value="Periplasmic binding protein-like I"/>
    <property type="match status" value="1"/>
</dbReference>
<accession>A0A2W7ULN8</accession>
<sequence length="652" mass="72600">MNYFSVVFCTILFSVTSSFSQEKIEKYVVGKGETIAQIAQKFKTTPYEIYKLNPDAQNGLKPNSILLIPKSTGKSSVTSAKTVTQQPKTHVVIAKETLFGIENKYDVSDEALKKANPDLEKYGLQVGQVLNIPSKNIPSKSNSKTPVVAKNVAIYHVVQPKETKYSIAKKYDITIEELERKNPEIVSNLAVGYELLIKGNGPKPVAKIVPVETKAVSEKQIAISVPEPVNYIDYTVKAKETFYSLSKVFGLTQQQLIELNPALSAGVQEGMVLKVPSKSNQISVNSAKQKVVLTKKNSQDKKTLVLLFPFNIAKNGGDTITSTVNRLNNDKFLNMTLDFYSGALMAIDSAKQVGVSMDVKIFDSNETKTTSNVASVFSDNNLANADAVVGPFYQSNVERTASLLSQNNVPVISPLSKDAGNPMPNLYQSIVSTSVMKSAMFDFLTAKQGNVIAVIDKKKETIRKYILENQKEVKIAPLTATGGLDVENFKRLLVRDKMNYVILETGNTGMIKYTMNAMLGVMSNYQIQLVILEPNETLDTDEISFENLTKLHLMYPSATRENNSPEAQIFMQSYRKKNKVNPSTYAIRGFDITFDTMMRLSQDKTYQETAETMITEQVESKFEYHKKEEGGYVNKGVYILYYDTDLTIKEAK</sequence>
<reference evidence="2 3" key="1">
    <citation type="submission" date="2018-06" db="EMBL/GenBank/DDBJ databases">
        <title>Flavobacterium sp IMCC34762, genome.</title>
        <authorList>
            <person name="Joung Y."/>
            <person name="Cho J."/>
            <person name="Song J."/>
        </authorList>
    </citation>
    <scope>NUCLEOTIDE SEQUENCE [LARGE SCALE GENOMIC DNA]</scope>
    <source>
        <strain evidence="2 3">IMCC34762</strain>
    </source>
</reference>
<dbReference type="PROSITE" id="PS51782">
    <property type="entry name" value="LYSM"/>
    <property type="match status" value="4"/>
</dbReference>
<keyword evidence="3" id="KW-1185">Reference proteome</keyword>
<dbReference type="Proteomes" id="UP000249177">
    <property type="component" value="Unassembled WGS sequence"/>
</dbReference>
<dbReference type="Gene3D" id="3.10.350.10">
    <property type="entry name" value="LysM domain"/>
    <property type="match status" value="4"/>
</dbReference>
<comment type="caution">
    <text evidence="2">The sequence shown here is derived from an EMBL/GenBank/DDBJ whole genome shotgun (WGS) entry which is preliminary data.</text>
</comment>
<feature type="domain" description="LysM" evidence="1">
    <location>
        <begin position="232"/>
        <end position="275"/>
    </location>
</feature>
<dbReference type="AlphaFoldDB" id="A0A2W7ULN8"/>
<dbReference type="EMBL" id="QKXH01000003">
    <property type="protein sequence ID" value="PZX94295.1"/>
    <property type="molecule type" value="Genomic_DNA"/>
</dbReference>
<evidence type="ECO:0000313" key="2">
    <source>
        <dbReference type="EMBL" id="PZX94295.1"/>
    </source>
</evidence>
<dbReference type="Gene3D" id="3.40.50.2300">
    <property type="match status" value="2"/>
</dbReference>
<dbReference type="InterPro" id="IPR028082">
    <property type="entry name" value="Peripla_BP_I"/>
</dbReference>
<dbReference type="SMART" id="SM00257">
    <property type="entry name" value="LysM"/>
    <property type="match status" value="4"/>
</dbReference>
<dbReference type="PANTHER" id="PTHR33734:SF22">
    <property type="entry name" value="MEMBRANE-BOUND LYTIC MUREIN TRANSGLYCOSYLASE D"/>
    <property type="match status" value="1"/>
</dbReference>
<dbReference type="Pfam" id="PF01476">
    <property type="entry name" value="LysM"/>
    <property type="match status" value="4"/>
</dbReference>
<name>A0A2W7ULN8_9FLAO</name>